<proteinExistence type="predicted"/>
<organism evidence="1 2">
    <name type="scientific">Hibiscus sabdariffa</name>
    <name type="common">roselle</name>
    <dbReference type="NCBI Taxonomy" id="183260"/>
    <lineage>
        <taxon>Eukaryota</taxon>
        <taxon>Viridiplantae</taxon>
        <taxon>Streptophyta</taxon>
        <taxon>Embryophyta</taxon>
        <taxon>Tracheophyta</taxon>
        <taxon>Spermatophyta</taxon>
        <taxon>Magnoliopsida</taxon>
        <taxon>eudicotyledons</taxon>
        <taxon>Gunneridae</taxon>
        <taxon>Pentapetalae</taxon>
        <taxon>rosids</taxon>
        <taxon>malvids</taxon>
        <taxon>Malvales</taxon>
        <taxon>Malvaceae</taxon>
        <taxon>Malvoideae</taxon>
        <taxon>Hibiscus</taxon>
    </lineage>
</organism>
<sequence length="73" mass="8264">MPAFPENPDIIDQHSYSAIQLSKLPHYKCTIKEHSFRDKTAPYRIVVGSLALGIHNHNIGTTCLYVDYTCCNL</sequence>
<accession>A0ABR2CCP4</accession>
<evidence type="ECO:0000313" key="1">
    <source>
        <dbReference type="EMBL" id="KAK8517279.1"/>
    </source>
</evidence>
<dbReference type="Proteomes" id="UP001472677">
    <property type="component" value="Unassembled WGS sequence"/>
</dbReference>
<name>A0ABR2CCP4_9ROSI</name>
<dbReference type="EMBL" id="JBBPBM010000056">
    <property type="protein sequence ID" value="KAK8517279.1"/>
    <property type="molecule type" value="Genomic_DNA"/>
</dbReference>
<evidence type="ECO:0000313" key="2">
    <source>
        <dbReference type="Proteomes" id="UP001472677"/>
    </source>
</evidence>
<reference evidence="1 2" key="1">
    <citation type="journal article" date="2024" name="G3 (Bethesda)">
        <title>Genome assembly of Hibiscus sabdariffa L. provides insights into metabolisms of medicinal natural products.</title>
        <authorList>
            <person name="Kim T."/>
        </authorList>
    </citation>
    <scope>NUCLEOTIDE SEQUENCE [LARGE SCALE GENOMIC DNA]</scope>
    <source>
        <strain evidence="1">TK-2024</strain>
        <tissue evidence="1">Old leaves</tissue>
    </source>
</reference>
<comment type="caution">
    <text evidence="1">The sequence shown here is derived from an EMBL/GenBank/DDBJ whole genome shotgun (WGS) entry which is preliminary data.</text>
</comment>
<keyword evidence="2" id="KW-1185">Reference proteome</keyword>
<protein>
    <submittedName>
        <fullName evidence="1">Uncharacterized protein</fullName>
    </submittedName>
</protein>
<gene>
    <name evidence="1" type="ORF">V6N12_032474</name>
</gene>